<dbReference type="GO" id="GO:0006935">
    <property type="term" value="P:chemotaxis"/>
    <property type="evidence" value="ECO:0007669"/>
    <property type="project" value="InterPro"/>
</dbReference>
<sequence length="169" mass="19239">MANATSRGKKVKTENDELLKLVTFQLGEELYGVEIMDVDQIVRVQDVRPIPNAPYYVEGIFNLRSEIIPIISLHKRFHIKKAAIDENDQFLGGFIIIKIENNKIGIIIDKIARVVDVKKEEIQPPPQMIAGIGAEYIHGVVRRDAGYLILLDIHRLFNPKELQKITTNL</sequence>
<dbReference type="EMBL" id="CP061839">
    <property type="protein sequence ID" value="QOW59837.1"/>
    <property type="molecule type" value="Genomic_DNA"/>
</dbReference>
<gene>
    <name evidence="1" type="ORF">IFE08_08130</name>
</gene>
<evidence type="ECO:0000313" key="2">
    <source>
        <dbReference type="Proteomes" id="UP000593915"/>
    </source>
</evidence>
<dbReference type="AlphaFoldDB" id="A0A7S6WNH4"/>
<dbReference type="InterPro" id="IPR039315">
    <property type="entry name" value="CheW"/>
</dbReference>
<dbReference type="InterPro" id="IPR002545">
    <property type="entry name" value="CheW-lke_dom"/>
</dbReference>
<dbReference type="InterPro" id="IPR036061">
    <property type="entry name" value="CheW-like_dom_sf"/>
</dbReference>
<proteinExistence type="predicted"/>
<evidence type="ECO:0000313" key="1">
    <source>
        <dbReference type="EMBL" id="QOW59837.1"/>
    </source>
</evidence>
<dbReference type="SMART" id="SM00260">
    <property type="entry name" value="CheW"/>
    <property type="match status" value="1"/>
</dbReference>
<dbReference type="GO" id="GO:0005829">
    <property type="term" value="C:cytosol"/>
    <property type="evidence" value="ECO:0007669"/>
    <property type="project" value="TreeGrafter"/>
</dbReference>
<accession>A0A7S6WNH4</accession>
<dbReference type="PANTHER" id="PTHR22617:SF23">
    <property type="entry name" value="CHEMOTAXIS PROTEIN CHEW"/>
    <property type="match status" value="1"/>
</dbReference>
<protein>
    <submittedName>
        <fullName evidence="1">Chemotaxis protein CheW</fullName>
    </submittedName>
</protein>
<dbReference type="Gene3D" id="2.30.30.40">
    <property type="entry name" value="SH3 Domains"/>
    <property type="match status" value="1"/>
</dbReference>
<organism evidence="1 2">
    <name type="scientific">Treponema pedis</name>
    <dbReference type="NCBI Taxonomy" id="409322"/>
    <lineage>
        <taxon>Bacteria</taxon>
        <taxon>Pseudomonadati</taxon>
        <taxon>Spirochaetota</taxon>
        <taxon>Spirochaetia</taxon>
        <taxon>Spirochaetales</taxon>
        <taxon>Treponemataceae</taxon>
        <taxon>Treponema</taxon>
    </lineage>
</organism>
<reference evidence="1 2" key="1">
    <citation type="submission" date="2020-09" db="EMBL/GenBank/DDBJ databases">
        <title>Characterization of Treponema spp. from bovine digital dermatitis in Korea.</title>
        <authorList>
            <person name="Espiritu H.M."/>
            <person name="Cho Y.I."/>
            <person name="Mamuad L."/>
        </authorList>
    </citation>
    <scope>NUCLEOTIDE SEQUENCE [LARGE SCALE GENOMIC DNA]</scope>
    <source>
        <strain evidence="1 2">KS1</strain>
    </source>
</reference>
<dbReference type="PROSITE" id="PS50851">
    <property type="entry name" value="CHEW"/>
    <property type="match status" value="1"/>
</dbReference>
<dbReference type="PANTHER" id="PTHR22617">
    <property type="entry name" value="CHEMOTAXIS SENSOR HISTIDINE KINASE-RELATED"/>
    <property type="match status" value="1"/>
</dbReference>
<dbReference type="GeneID" id="301090530"/>
<dbReference type="GO" id="GO:0007165">
    <property type="term" value="P:signal transduction"/>
    <property type="evidence" value="ECO:0007669"/>
    <property type="project" value="InterPro"/>
</dbReference>
<dbReference type="Gene3D" id="2.40.50.180">
    <property type="entry name" value="CheA-289, Domain 4"/>
    <property type="match status" value="1"/>
</dbReference>
<dbReference type="SUPFAM" id="SSF50341">
    <property type="entry name" value="CheW-like"/>
    <property type="match status" value="1"/>
</dbReference>
<dbReference type="Pfam" id="PF01584">
    <property type="entry name" value="CheW"/>
    <property type="match status" value="1"/>
</dbReference>
<dbReference type="Proteomes" id="UP000593915">
    <property type="component" value="Chromosome"/>
</dbReference>
<name>A0A7S6WNH4_9SPIR</name>
<dbReference type="RefSeq" id="WP_020965819.1">
    <property type="nucleotide sequence ID" value="NZ_CP045670.1"/>
</dbReference>